<evidence type="ECO:0000256" key="4">
    <source>
        <dbReference type="ARBA" id="ARBA00000859"/>
    </source>
</evidence>
<evidence type="ECO:0000313" key="28">
    <source>
        <dbReference type="Proteomes" id="UP000269221"/>
    </source>
</evidence>
<evidence type="ECO:0000256" key="22">
    <source>
        <dbReference type="ARBA" id="ARBA00023209"/>
    </source>
</evidence>
<dbReference type="InterPro" id="IPR016720">
    <property type="entry name" value="PC_Trfase_euk"/>
</dbReference>
<evidence type="ECO:0000256" key="15">
    <source>
        <dbReference type="ARBA" id="ARBA00022516"/>
    </source>
</evidence>
<feature type="transmembrane region" description="Helical" evidence="26">
    <location>
        <begin position="80"/>
        <end position="105"/>
    </location>
</feature>
<dbReference type="EC" id="2.7.7.41" evidence="14 24"/>
<evidence type="ECO:0000256" key="3">
    <source>
        <dbReference type="ARBA" id="ARBA00000515"/>
    </source>
</evidence>
<evidence type="ECO:0000256" key="21">
    <source>
        <dbReference type="ARBA" id="ARBA00023136"/>
    </source>
</evidence>
<reference evidence="27 28" key="1">
    <citation type="submission" date="2018-07" db="EMBL/GenBank/DDBJ databases">
        <title>A high quality draft genome assembly of the barn swallow (H. rustica rustica).</title>
        <authorList>
            <person name="Formenti G."/>
            <person name="Chiara M."/>
            <person name="Poveda L."/>
            <person name="Francoijs K.-J."/>
            <person name="Bonisoli-Alquati A."/>
            <person name="Canova L."/>
            <person name="Gianfranceschi L."/>
            <person name="Horner D.S."/>
            <person name="Saino N."/>
        </authorList>
    </citation>
    <scope>NUCLEOTIDE SEQUENCE [LARGE SCALE GENOMIC DNA]</scope>
    <source>
        <strain evidence="27">Chelidonia</strain>
        <tissue evidence="27">Blood</tissue>
    </source>
</reference>
<evidence type="ECO:0000256" key="19">
    <source>
        <dbReference type="ARBA" id="ARBA00022989"/>
    </source>
</evidence>
<evidence type="ECO:0000256" key="10">
    <source>
        <dbReference type="ARBA" id="ARBA00004141"/>
    </source>
</evidence>
<feature type="transmembrane region" description="Helical" evidence="26">
    <location>
        <begin position="171"/>
        <end position="192"/>
    </location>
</feature>
<evidence type="ECO:0000256" key="1">
    <source>
        <dbReference type="ARBA" id="ARBA00000060"/>
    </source>
</evidence>
<comment type="catalytic activity">
    <reaction evidence="3">
        <text>1-octadecanoyl-2-(9Z,12Z-octadecadienoyl)-sn-glycero-3-phosphate + CTP + H(+) = 1-octadecanoyl-2-(9Z,12Z-octadecadienoyl)-sn-glycero-3-cytidine-5'-diphosphate + diphosphate</text>
        <dbReference type="Rhea" id="RHEA:45660"/>
        <dbReference type="ChEBI" id="CHEBI:15378"/>
        <dbReference type="ChEBI" id="CHEBI:33019"/>
        <dbReference type="ChEBI" id="CHEBI:37563"/>
        <dbReference type="ChEBI" id="CHEBI:77098"/>
        <dbReference type="ChEBI" id="CHEBI:85352"/>
    </reaction>
    <physiologicalReaction direction="left-to-right" evidence="3">
        <dbReference type="Rhea" id="RHEA:45661"/>
    </physiologicalReaction>
</comment>
<dbReference type="STRING" id="333673.A0A3M0KM11"/>
<evidence type="ECO:0000313" key="27">
    <source>
        <dbReference type="EMBL" id="RMC13661.1"/>
    </source>
</evidence>
<comment type="subcellular location">
    <subcellularLocation>
        <location evidence="10">Membrane</location>
        <topology evidence="10">Multi-pass membrane protein</topology>
    </subcellularLocation>
</comment>
<comment type="catalytic activity">
    <reaction evidence="1">
        <text>1,2-di-(9Z-octadecenoyl)-sn-glycero-3-phosphate + CTP + H(+) = 1,2-di-(9Z-octadecenoyl)-sn-glycero-3-cytidine-5'-diphosphate + diphosphate</text>
        <dbReference type="Rhea" id="RHEA:45676"/>
        <dbReference type="ChEBI" id="CHEBI:15378"/>
        <dbReference type="ChEBI" id="CHEBI:33019"/>
        <dbReference type="ChEBI" id="CHEBI:37563"/>
        <dbReference type="ChEBI" id="CHEBI:74546"/>
        <dbReference type="ChEBI" id="CHEBI:85356"/>
    </reaction>
    <physiologicalReaction direction="left-to-right" evidence="1">
        <dbReference type="Rhea" id="RHEA:45677"/>
    </physiologicalReaction>
</comment>
<evidence type="ECO:0000256" key="6">
    <source>
        <dbReference type="ARBA" id="ARBA00001056"/>
    </source>
</evidence>
<feature type="region of interest" description="Disordered" evidence="25">
    <location>
        <begin position="631"/>
        <end position="657"/>
    </location>
</feature>
<feature type="compositionally biased region" description="Basic and acidic residues" evidence="25">
    <location>
        <begin position="485"/>
        <end position="500"/>
    </location>
</feature>
<accession>A0A3M0KM11</accession>
<comment type="catalytic activity">
    <reaction evidence="4">
        <text>1-octadecanoyl-2-(9Z-octadecenoyl)-sn-glycero-3-phosphate + CTP + H(+) = 1-octadecanoyl-2-(9Z-octadecenoyl)-sn-glycero-3-cytidine-5'-diphosphate + diphosphate</text>
        <dbReference type="Rhea" id="RHEA:45664"/>
        <dbReference type="ChEBI" id="CHEBI:15378"/>
        <dbReference type="ChEBI" id="CHEBI:33019"/>
        <dbReference type="ChEBI" id="CHEBI:37563"/>
        <dbReference type="ChEBI" id="CHEBI:74560"/>
        <dbReference type="ChEBI" id="CHEBI:85353"/>
    </reaction>
    <physiologicalReaction direction="left-to-right" evidence="4">
        <dbReference type="Rhea" id="RHEA:45665"/>
    </physiologicalReaction>
</comment>
<keyword evidence="16 24" id="KW-0808">Transferase</keyword>
<evidence type="ECO:0000256" key="14">
    <source>
        <dbReference type="ARBA" id="ARBA00012487"/>
    </source>
</evidence>
<evidence type="ECO:0000256" key="25">
    <source>
        <dbReference type="SAM" id="MobiDB-lite"/>
    </source>
</evidence>
<dbReference type="PROSITE" id="PS01315">
    <property type="entry name" value="CDS"/>
    <property type="match status" value="1"/>
</dbReference>
<dbReference type="GO" id="GO:0016024">
    <property type="term" value="P:CDP-diacylglycerol biosynthetic process"/>
    <property type="evidence" value="ECO:0007669"/>
    <property type="project" value="UniProtKB-UniPathway"/>
</dbReference>
<keyword evidence="23" id="KW-1208">Phospholipid metabolism</keyword>
<evidence type="ECO:0000256" key="11">
    <source>
        <dbReference type="ARBA" id="ARBA00005119"/>
    </source>
</evidence>
<dbReference type="EMBL" id="QRBI01000105">
    <property type="protein sequence ID" value="RMC13661.1"/>
    <property type="molecule type" value="Genomic_DNA"/>
</dbReference>
<comment type="catalytic activity">
    <reaction evidence="7">
        <text>1-hexadecanoyl-2-(5Z,8Z,11Z,14Z-eicosatetraenoyl)-sn-glycero-3-phosphate + CTP + H(+) = 1-hexadecanoyl-2-(5Z,8Z,11Z,14Z-eicosatetraenoyl)-sn-glycero-3-cytidine-5'-diphosphate + diphosphate</text>
        <dbReference type="Rhea" id="RHEA:45652"/>
        <dbReference type="ChEBI" id="CHEBI:15378"/>
        <dbReference type="ChEBI" id="CHEBI:33019"/>
        <dbReference type="ChEBI" id="CHEBI:37563"/>
        <dbReference type="ChEBI" id="CHEBI:72864"/>
        <dbReference type="ChEBI" id="CHEBI:85350"/>
    </reaction>
    <physiologicalReaction direction="left-to-right" evidence="7">
        <dbReference type="Rhea" id="RHEA:45653"/>
    </physiologicalReaction>
</comment>
<comment type="pathway">
    <text evidence="11 24">Phospholipid metabolism; CDP-diacylglycerol biosynthesis; CDP-diacylglycerol from sn-glycerol 3-phosphate: step 3/3.</text>
</comment>
<comment type="caution">
    <text evidence="27">The sequence shown here is derived from an EMBL/GenBank/DDBJ whole genome shotgun (WGS) entry which is preliminary data.</text>
</comment>
<feature type="transmembrane region" description="Helical" evidence="26">
    <location>
        <begin position="198"/>
        <end position="221"/>
    </location>
</feature>
<keyword evidence="15" id="KW-0444">Lipid biosynthesis</keyword>
<dbReference type="PANTHER" id="PTHR13773:SF16">
    <property type="entry name" value="PHOSPHATIDATE CYTIDYLYLTRANSFERASE 1"/>
    <property type="match status" value="1"/>
</dbReference>
<feature type="transmembrane region" description="Helical" evidence="26">
    <location>
        <begin position="136"/>
        <end position="159"/>
    </location>
</feature>
<dbReference type="GO" id="GO:0005789">
    <property type="term" value="C:endoplasmic reticulum membrane"/>
    <property type="evidence" value="ECO:0007669"/>
    <property type="project" value="TreeGrafter"/>
</dbReference>
<feature type="region of interest" description="Disordered" evidence="25">
    <location>
        <begin position="479"/>
        <end position="611"/>
    </location>
</feature>
<dbReference type="InterPro" id="IPR000374">
    <property type="entry name" value="PC_trans"/>
</dbReference>
<keyword evidence="18 24" id="KW-0548">Nucleotidyltransferase</keyword>
<keyword evidence="21 26" id="KW-0472">Membrane</keyword>
<evidence type="ECO:0000256" key="16">
    <source>
        <dbReference type="ARBA" id="ARBA00022679"/>
    </source>
</evidence>
<comment type="catalytic activity">
    <reaction evidence="2">
        <text>1-octadecanoyl-2-(4Z,7Z,10Z,13Z,16Z,19Z-docosahexaenoyl)-sn-glycero-3-phosphate + CTP + H(+) = 1-octadecanoyl-2-(4Z,7Z,10Z,13Z,16Z,19Z-docosahexaenoyl)-sn-glycero-3-cytidine-5'-diphosphate + diphosphate</text>
        <dbReference type="Rhea" id="RHEA:45668"/>
        <dbReference type="ChEBI" id="CHEBI:15378"/>
        <dbReference type="ChEBI" id="CHEBI:33019"/>
        <dbReference type="ChEBI" id="CHEBI:37563"/>
        <dbReference type="ChEBI" id="CHEBI:77130"/>
        <dbReference type="ChEBI" id="CHEBI:85354"/>
    </reaction>
    <physiologicalReaction direction="left-to-right" evidence="2">
        <dbReference type="Rhea" id="RHEA:45669"/>
    </physiologicalReaction>
</comment>
<evidence type="ECO:0000256" key="18">
    <source>
        <dbReference type="ARBA" id="ARBA00022695"/>
    </source>
</evidence>
<comment type="similarity">
    <text evidence="13 24">Belongs to the CDS family.</text>
</comment>
<evidence type="ECO:0000256" key="17">
    <source>
        <dbReference type="ARBA" id="ARBA00022692"/>
    </source>
</evidence>
<name>A0A3M0KM11_HIRRU</name>
<feature type="compositionally biased region" description="Acidic residues" evidence="25">
    <location>
        <begin position="12"/>
        <end position="24"/>
    </location>
</feature>
<dbReference type="UniPathway" id="UPA00557">
    <property type="reaction ID" value="UER00614"/>
</dbReference>
<gene>
    <name evidence="27" type="ORF">DUI87_08738</name>
</gene>
<feature type="compositionally biased region" description="Basic and acidic residues" evidence="25">
    <location>
        <begin position="507"/>
        <end position="522"/>
    </location>
</feature>
<feature type="transmembrane region" description="Helical" evidence="26">
    <location>
        <begin position="346"/>
        <end position="366"/>
    </location>
</feature>
<comment type="catalytic activity">
    <reaction evidence="6">
        <text>1,2-di-(9Z,12Z-octadecadienoyl)-sn-glycero-3-phosphate + CTP + H(+) = 1,2-di-(9Z,12Z-octadecadienoyl)-sn-glycero-3-cytidine-5'-diphosphate + diphosphate</text>
        <dbReference type="Rhea" id="RHEA:45672"/>
        <dbReference type="ChEBI" id="CHEBI:15378"/>
        <dbReference type="ChEBI" id="CHEBI:33019"/>
        <dbReference type="ChEBI" id="CHEBI:37563"/>
        <dbReference type="ChEBI" id="CHEBI:77128"/>
        <dbReference type="ChEBI" id="CHEBI:85355"/>
    </reaction>
    <physiologicalReaction direction="left-to-right" evidence="6">
        <dbReference type="Rhea" id="RHEA:45673"/>
    </physiologicalReaction>
</comment>
<evidence type="ECO:0000256" key="23">
    <source>
        <dbReference type="ARBA" id="ARBA00023264"/>
    </source>
</evidence>
<evidence type="ECO:0000256" key="7">
    <source>
        <dbReference type="ARBA" id="ARBA00001617"/>
    </source>
</evidence>
<keyword evidence="19 26" id="KW-1133">Transmembrane helix</keyword>
<comment type="catalytic activity">
    <reaction evidence="5">
        <text>1,2-di-(5Z,8Z,11Z,14Z)-eicosatetraenoyl-sn-glycero-3-phosphate + CTP + H(+) = 1,2-di-(5Z,8Z,11Z,14Z-eicosatetraenoyl)-sn-glycero-3-cytidine-5'-diphosphate + diphosphate</text>
        <dbReference type="Rhea" id="RHEA:45656"/>
        <dbReference type="ChEBI" id="CHEBI:15378"/>
        <dbReference type="ChEBI" id="CHEBI:33019"/>
        <dbReference type="ChEBI" id="CHEBI:37563"/>
        <dbReference type="ChEBI" id="CHEBI:77126"/>
        <dbReference type="ChEBI" id="CHEBI:85351"/>
    </reaction>
    <physiologicalReaction direction="left-to-right" evidence="5">
        <dbReference type="Rhea" id="RHEA:45657"/>
    </physiologicalReaction>
</comment>
<evidence type="ECO:0000256" key="24">
    <source>
        <dbReference type="RuleBase" id="RU003938"/>
    </source>
</evidence>
<comment type="catalytic activity">
    <reaction evidence="8">
        <text>1-octadecanoyl-2-(5Z,8Z,11Z,14Z-eicosatetraenoyl)-sn-glycero-3-phosphate + CTP + H(+) = 1-octadecanoyl-2-(5Z,8Z,11Z,14Z-eicosatetraenoyl)-sn-glycero-3-cytidine-5'-diphosphate + diphosphate</text>
        <dbReference type="Rhea" id="RHEA:45648"/>
        <dbReference type="ChEBI" id="CHEBI:15378"/>
        <dbReference type="ChEBI" id="CHEBI:33019"/>
        <dbReference type="ChEBI" id="CHEBI:37563"/>
        <dbReference type="ChEBI" id="CHEBI:77091"/>
        <dbReference type="ChEBI" id="CHEBI:85349"/>
    </reaction>
    <physiologicalReaction direction="left-to-right" evidence="8">
        <dbReference type="Rhea" id="RHEA:45649"/>
    </physiologicalReaction>
</comment>
<evidence type="ECO:0000256" key="20">
    <source>
        <dbReference type="ARBA" id="ARBA00023098"/>
    </source>
</evidence>
<evidence type="ECO:0000256" key="2">
    <source>
        <dbReference type="ARBA" id="ARBA00000281"/>
    </source>
</evidence>
<dbReference type="Proteomes" id="UP000269221">
    <property type="component" value="Unassembled WGS sequence"/>
</dbReference>
<sequence>MSARRRRRAAAEEEEEEEEEEEAAGSDKDVDLEERLHELDLRSDSDIPDVPPPTDSTPEILKRALSGLSARWKNWWIRGILSLAMISGFFLIIYLGSFMLMLLVLSIQVKCYHEIITIGYRVYHSYDLPWFRSLSWYFLLCVNYFFYGETVADYFATFVQRREQLQFLIRYHRFISFALYLTGFCMFVLSLVKKHYRLQFYMFAWTHVTLLITVTQSHLVIQNLFEGMIWFLVPISSVICNDITAYIFGFFFGRTPLIKLSPKKTWEGFIGGFFSTVVFGFIFSYFLAQHQYFVCPVEYNSETNRFVTECEPSELFQMKKYSVPPLLQAVLGWETVNMYPFQMHSFALSTFASLIGPFGGFFASGFKRAFKIKDFADTIPGHGGIMDRFDCQYLMATFVHVYITSFISPSIPGLCHLSVKKFFLKLRKNSSRNASLSFLTCQEKIYLNLGQPLPTGLEELEAFSSTQKVLWWLESHVPSDPGSLAKEDEVWGNKVEKEQTQEILEENITRPESSERREDTSQKQESQATAKEDSGQEVVQGQEAEEPAARGEGSSKLQSTSPALAASMDTQEKAATSPSGAGACLLLSKAPGDRSPSLAAAHGPQQPQRQSLLRRALRAVRRAFLGTCRPRRRRQQCPAASARQVPGDGCSEPQQCP</sequence>
<comment type="pathway">
    <text evidence="12">Lipid metabolism.</text>
</comment>
<keyword evidence="20" id="KW-0443">Lipid metabolism</keyword>
<evidence type="ECO:0000256" key="13">
    <source>
        <dbReference type="ARBA" id="ARBA00010185"/>
    </source>
</evidence>
<comment type="catalytic activity">
    <reaction evidence="9">
        <text>a 1,2-diacyl-sn-glycero-3-phosphate + CTP + H(+) = a CDP-1,2-diacyl-sn-glycerol + diphosphate</text>
        <dbReference type="Rhea" id="RHEA:16229"/>
        <dbReference type="ChEBI" id="CHEBI:15378"/>
        <dbReference type="ChEBI" id="CHEBI:33019"/>
        <dbReference type="ChEBI" id="CHEBI:37563"/>
        <dbReference type="ChEBI" id="CHEBI:58332"/>
        <dbReference type="ChEBI" id="CHEBI:58608"/>
        <dbReference type="EC" id="2.7.7.41"/>
    </reaction>
    <physiologicalReaction direction="left-to-right" evidence="9">
        <dbReference type="Rhea" id="RHEA:16230"/>
    </physiologicalReaction>
</comment>
<evidence type="ECO:0000256" key="8">
    <source>
        <dbReference type="ARBA" id="ARBA00001729"/>
    </source>
</evidence>
<keyword evidence="17 24" id="KW-0812">Transmembrane</keyword>
<dbReference type="OrthoDB" id="10260889at2759"/>
<feature type="region of interest" description="Disordered" evidence="25">
    <location>
        <begin position="1"/>
        <end position="32"/>
    </location>
</feature>
<protein>
    <recommendedName>
        <fullName evidence="14 24">Phosphatidate cytidylyltransferase</fullName>
        <ecNumber evidence="14 24">2.7.7.41</ecNumber>
    </recommendedName>
</protein>
<dbReference type="Pfam" id="PF01148">
    <property type="entry name" value="CTP_transf_1"/>
    <property type="match status" value="1"/>
</dbReference>
<keyword evidence="28" id="KW-1185">Reference proteome</keyword>
<organism evidence="27 28">
    <name type="scientific">Hirundo rustica rustica</name>
    <dbReference type="NCBI Taxonomy" id="333673"/>
    <lineage>
        <taxon>Eukaryota</taxon>
        <taxon>Metazoa</taxon>
        <taxon>Chordata</taxon>
        <taxon>Craniata</taxon>
        <taxon>Vertebrata</taxon>
        <taxon>Euteleostomi</taxon>
        <taxon>Archelosauria</taxon>
        <taxon>Archosauria</taxon>
        <taxon>Dinosauria</taxon>
        <taxon>Saurischia</taxon>
        <taxon>Theropoda</taxon>
        <taxon>Coelurosauria</taxon>
        <taxon>Aves</taxon>
        <taxon>Neognathae</taxon>
        <taxon>Neoaves</taxon>
        <taxon>Telluraves</taxon>
        <taxon>Australaves</taxon>
        <taxon>Passeriformes</taxon>
        <taxon>Sylvioidea</taxon>
        <taxon>Hirundinidae</taxon>
        <taxon>Hirundo</taxon>
    </lineage>
</organism>
<dbReference type="AlphaFoldDB" id="A0A3M0KM11"/>
<evidence type="ECO:0000256" key="9">
    <source>
        <dbReference type="ARBA" id="ARBA00001902"/>
    </source>
</evidence>
<evidence type="ECO:0000256" key="5">
    <source>
        <dbReference type="ARBA" id="ARBA00001021"/>
    </source>
</evidence>
<feature type="transmembrane region" description="Helical" evidence="26">
    <location>
        <begin position="228"/>
        <end position="248"/>
    </location>
</feature>
<dbReference type="PANTHER" id="PTHR13773">
    <property type="entry name" value="PHOSPHATIDATE CYTIDYLYLTRANSFERASE"/>
    <property type="match status" value="1"/>
</dbReference>
<feature type="transmembrane region" description="Helical" evidence="26">
    <location>
        <begin position="268"/>
        <end position="288"/>
    </location>
</feature>
<evidence type="ECO:0000256" key="12">
    <source>
        <dbReference type="ARBA" id="ARBA00005189"/>
    </source>
</evidence>
<proteinExistence type="inferred from homology"/>
<evidence type="ECO:0000256" key="26">
    <source>
        <dbReference type="SAM" id="Phobius"/>
    </source>
</evidence>
<dbReference type="GO" id="GO:0004605">
    <property type="term" value="F:phosphatidate cytidylyltransferase activity"/>
    <property type="evidence" value="ECO:0007669"/>
    <property type="project" value="UniProtKB-EC"/>
</dbReference>
<keyword evidence="22" id="KW-0594">Phospholipid biosynthesis</keyword>